<evidence type="ECO:0000313" key="3">
    <source>
        <dbReference type="Proteomes" id="UP001174909"/>
    </source>
</evidence>
<sequence length="116" mass="13463">MPMVPFLCYYPDAVKMARENQYGELNNYFIRYPEREAEGMKTLSYVDNMNLAPWITCPTLVSVGLRDTTCPPSTVYATYNHLTCEKEILHYPYDMHSGGGDAHRERVVEWAHRLNP</sequence>
<proteinExistence type="predicted"/>
<protein>
    <submittedName>
        <fullName evidence="2">Cephalosporin-C deacetylase</fullName>
    </submittedName>
</protein>
<dbReference type="SUPFAM" id="SSF53474">
    <property type="entry name" value="alpha/beta-Hydrolases"/>
    <property type="match status" value="1"/>
</dbReference>
<evidence type="ECO:0000259" key="1">
    <source>
        <dbReference type="Pfam" id="PF05448"/>
    </source>
</evidence>
<organism evidence="2 3">
    <name type="scientific">Geodia barretti</name>
    <name type="common">Barrett's horny sponge</name>
    <dbReference type="NCBI Taxonomy" id="519541"/>
    <lineage>
        <taxon>Eukaryota</taxon>
        <taxon>Metazoa</taxon>
        <taxon>Porifera</taxon>
        <taxon>Demospongiae</taxon>
        <taxon>Heteroscleromorpha</taxon>
        <taxon>Tetractinellida</taxon>
        <taxon>Astrophorina</taxon>
        <taxon>Geodiidae</taxon>
        <taxon>Geodia</taxon>
    </lineage>
</organism>
<dbReference type="PANTHER" id="PTHR40111:SF1">
    <property type="entry name" value="CEPHALOSPORIN-C DEACETYLASE"/>
    <property type="match status" value="1"/>
</dbReference>
<reference evidence="2" key="1">
    <citation type="submission" date="2023-03" db="EMBL/GenBank/DDBJ databases">
        <authorList>
            <person name="Steffen K."/>
            <person name="Cardenas P."/>
        </authorList>
    </citation>
    <scope>NUCLEOTIDE SEQUENCE</scope>
</reference>
<keyword evidence="3" id="KW-1185">Reference proteome</keyword>
<name>A0AA35RI69_GEOBA</name>
<comment type="caution">
    <text evidence="2">The sequence shown here is derived from an EMBL/GenBank/DDBJ whole genome shotgun (WGS) entry which is preliminary data.</text>
</comment>
<dbReference type="Pfam" id="PF05448">
    <property type="entry name" value="AXE1"/>
    <property type="match status" value="1"/>
</dbReference>
<dbReference type="GO" id="GO:0052689">
    <property type="term" value="F:carboxylic ester hydrolase activity"/>
    <property type="evidence" value="ECO:0007669"/>
    <property type="project" value="TreeGrafter"/>
</dbReference>
<dbReference type="GO" id="GO:0005976">
    <property type="term" value="P:polysaccharide metabolic process"/>
    <property type="evidence" value="ECO:0007669"/>
    <property type="project" value="TreeGrafter"/>
</dbReference>
<dbReference type="InterPro" id="IPR008391">
    <property type="entry name" value="AXE1_dom"/>
</dbReference>
<dbReference type="EMBL" id="CASHTH010001139">
    <property type="protein sequence ID" value="CAI8011983.1"/>
    <property type="molecule type" value="Genomic_DNA"/>
</dbReference>
<dbReference type="AlphaFoldDB" id="A0AA35RI69"/>
<dbReference type="Gene3D" id="3.40.50.1820">
    <property type="entry name" value="alpha/beta hydrolase"/>
    <property type="match status" value="1"/>
</dbReference>
<dbReference type="InterPro" id="IPR039069">
    <property type="entry name" value="CE7"/>
</dbReference>
<dbReference type="PANTHER" id="PTHR40111">
    <property type="entry name" value="CEPHALOSPORIN-C DEACETYLASE"/>
    <property type="match status" value="1"/>
</dbReference>
<evidence type="ECO:0000313" key="2">
    <source>
        <dbReference type="EMBL" id="CAI8011983.1"/>
    </source>
</evidence>
<dbReference type="InterPro" id="IPR029058">
    <property type="entry name" value="AB_hydrolase_fold"/>
</dbReference>
<feature type="domain" description="Acetyl xylan esterase" evidence="1">
    <location>
        <begin position="2"/>
        <end position="113"/>
    </location>
</feature>
<gene>
    <name evidence="2" type="ORF">GBAR_LOCUS7702</name>
</gene>
<accession>A0AA35RI69</accession>
<dbReference type="Proteomes" id="UP001174909">
    <property type="component" value="Unassembled WGS sequence"/>
</dbReference>